<dbReference type="EMBL" id="MLHK01000093">
    <property type="protein sequence ID" value="OOF42551.1"/>
    <property type="molecule type" value="Genomic_DNA"/>
</dbReference>
<name>A0A1V3ILB3_9PAST</name>
<evidence type="ECO:0000313" key="5">
    <source>
        <dbReference type="Proteomes" id="UP000188728"/>
    </source>
</evidence>
<comment type="similarity">
    <text evidence="1">Belongs to the peptidase A24 family.</text>
</comment>
<reference evidence="4 5" key="1">
    <citation type="submission" date="2016-10" db="EMBL/GenBank/DDBJ databases">
        <title>Rodentibacter gen. nov. and new species.</title>
        <authorList>
            <person name="Christensen H."/>
        </authorList>
    </citation>
    <scope>NUCLEOTIDE SEQUENCE [LARGE SCALE GENOMIC DNA]</scope>
    <source>
        <strain evidence="4 5">H1983213011</strain>
    </source>
</reference>
<dbReference type="GO" id="GO:0006465">
    <property type="term" value="P:signal peptide processing"/>
    <property type="evidence" value="ECO:0007669"/>
    <property type="project" value="TreeGrafter"/>
</dbReference>
<feature type="transmembrane region" description="Helical" evidence="2">
    <location>
        <begin position="6"/>
        <end position="25"/>
    </location>
</feature>
<feature type="transmembrane region" description="Helical" evidence="2">
    <location>
        <begin position="208"/>
        <end position="227"/>
    </location>
</feature>
<dbReference type="Pfam" id="PF01478">
    <property type="entry name" value="Peptidase_A24"/>
    <property type="match status" value="1"/>
</dbReference>
<dbReference type="GO" id="GO:0005886">
    <property type="term" value="C:plasma membrane"/>
    <property type="evidence" value="ECO:0007669"/>
    <property type="project" value="TreeGrafter"/>
</dbReference>
<dbReference type="InterPro" id="IPR050882">
    <property type="entry name" value="Prepilin_peptidase/N-MTase"/>
</dbReference>
<dbReference type="PANTHER" id="PTHR30487:SF0">
    <property type="entry name" value="PREPILIN LEADER PEPTIDASE_N-METHYLTRANSFERASE-RELATED"/>
    <property type="match status" value="1"/>
</dbReference>
<dbReference type="GO" id="GO:0004190">
    <property type="term" value="F:aspartic-type endopeptidase activity"/>
    <property type="evidence" value="ECO:0007669"/>
    <property type="project" value="InterPro"/>
</dbReference>
<dbReference type="PANTHER" id="PTHR30487">
    <property type="entry name" value="TYPE 4 PREPILIN-LIKE PROTEINS LEADER PEPTIDE-PROCESSING ENZYME"/>
    <property type="match status" value="1"/>
</dbReference>
<evidence type="ECO:0000259" key="3">
    <source>
        <dbReference type="Pfam" id="PF01478"/>
    </source>
</evidence>
<dbReference type="InterPro" id="IPR000045">
    <property type="entry name" value="Prepilin_IV_endopep_pep"/>
</dbReference>
<keyword evidence="2" id="KW-0472">Membrane</keyword>
<feature type="transmembrane region" description="Helical" evidence="2">
    <location>
        <begin position="114"/>
        <end position="132"/>
    </location>
</feature>
<evidence type="ECO:0000256" key="1">
    <source>
        <dbReference type="ARBA" id="ARBA00005801"/>
    </source>
</evidence>
<keyword evidence="2" id="KW-0812">Transmembrane</keyword>
<keyword evidence="2" id="KW-1133">Transmembrane helix</keyword>
<proteinExistence type="inferred from homology"/>
<accession>A0A1V3ILB3</accession>
<dbReference type="Gene3D" id="1.20.120.1220">
    <property type="match status" value="1"/>
</dbReference>
<protein>
    <submittedName>
        <fullName evidence="4">Prepilin peptidase</fullName>
    </submittedName>
</protein>
<dbReference type="Proteomes" id="UP000188728">
    <property type="component" value="Unassembled WGS sequence"/>
</dbReference>
<evidence type="ECO:0000256" key="2">
    <source>
        <dbReference type="SAM" id="Phobius"/>
    </source>
</evidence>
<feature type="domain" description="Prepilin type IV endopeptidase peptidase" evidence="3">
    <location>
        <begin position="93"/>
        <end position="198"/>
    </location>
</feature>
<dbReference type="AlphaFoldDB" id="A0A1V3ILB3"/>
<feature type="transmembrane region" description="Helical" evidence="2">
    <location>
        <begin position="62"/>
        <end position="79"/>
    </location>
</feature>
<gene>
    <name evidence="4" type="ORF">BKK51_12770</name>
</gene>
<feature type="transmembrane region" description="Helical" evidence="2">
    <location>
        <begin position="138"/>
        <end position="155"/>
    </location>
</feature>
<organism evidence="4 5">
    <name type="scientific">Rodentibacter trehalosifermentans</name>
    <dbReference type="NCBI Taxonomy" id="1908263"/>
    <lineage>
        <taxon>Bacteria</taxon>
        <taxon>Pseudomonadati</taxon>
        <taxon>Pseudomonadota</taxon>
        <taxon>Gammaproteobacteria</taxon>
        <taxon>Pasteurellales</taxon>
        <taxon>Pasteurellaceae</taxon>
        <taxon>Rodentibacter</taxon>
    </lineage>
</organism>
<comment type="caution">
    <text evidence="4">The sequence shown here is derived from an EMBL/GenBank/DDBJ whole genome shotgun (WGS) entry which is preliminary data.</text>
</comment>
<feature type="transmembrane region" description="Helical" evidence="2">
    <location>
        <begin position="184"/>
        <end position="202"/>
    </location>
</feature>
<dbReference type="RefSeq" id="WP_077420328.1">
    <property type="nucleotide sequence ID" value="NZ_MLHK01000093.1"/>
</dbReference>
<sequence>MILLAAFLLGGISGIALWLYISGFIENLQREIYTTYRELFPQNPPVFQSHFASIQGKKCGHILGYFFLCGAIFTALNIITKNPFYALWLGGTILLLWTITYLDWQYQLISSIPCLWLTTLGLFGAFQSFSVLTLEQSLQSAVGFFLVFYGIYWVAKWYYKKEAFGQGDYWLALGLGSYLPFEHFPFFLLIACLSGILFRLIFPKRNDFLPFAPFLCLSTFVVWLVNYSS</sequence>
<feature type="transmembrane region" description="Helical" evidence="2">
    <location>
        <begin position="85"/>
        <end position="102"/>
    </location>
</feature>
<evidence type="ECO:0000313" key="4">
    <source>
        <dbReference type="EMBL" id="OOF42551.1"/>
    </source>
</evidence>